<name>A0ABS3UCF3_9ACTN</name>
<proteinExistence type="predicted"/>
<reference evidence="2 3" key="1">
    <citation type="submission" date="2021-03" db="EMBL/GenBank/DDBJ databases">
        <title>Glycomyces sp. nov., a novel actinomycete isolated from soil.</title>
        <authorList>
            <person name="Yang X."/>
            <person name="Xu X."/>
        </authorList>
    </citation>
    <scope>NUCLEOTIDE SEQUENCE [LARGE SCALE GENOMIC DNA]</scope>
    <source>
        <strain evidence="2 3">NEAU-S30</strain>
    </source>
</reference>
<keyword evidence="1" id="KW-0472">Membrane</keyword>
<keyword evidence="1" id="KW-0812">Transmembrane</keyword>
<dbReference type="RefSeq" id="WP_208499880.1">
    <property type="nucleotide sequence ID" value="NZ_JAGFNP010000021.1"/>
</dbReference>
<organism evidence="2 3">
    <name type="scientific">Glycomyces niveus</name>
    <dbReference type="NCBI Taxonomy" id="2820287"/>
    <lineage>
        <taxon>Bacteria</taxon>
        <taxon>Bacillati</taxon>
        <taxon>Actinomycetota</taxon>
        <taxon>Actinomycetes</taxon>
        <taxon>Glycomycetales</taxon>
        <taxon>Glycomycetaceae</taxon>
        <taxon>Glycomyces</taxon>
    </lineage>
</organism>
<keyword evidence="3" id="KW-1185">Reference proteome</keyword>
<feature type="transmembrane region" description="Helical" evidence="1">
    <location>
        <begin position="6"/>
        <end position="39"/>
    </location>
</feature>
<comment type="caution">
    <text evidence="2">The sequence shown here is derived from an EMBL/GenBank/DDBJ whole genome shotgun (WGS) entry which is preliminary data.</text>
</comment>
<evidence type="ECO:0008006" key="4">
    <source>
        <dbReference type="Google" id="ProtNLM"/>
    </source>
</evidence>
<evidence type="ECO:0000313" key="2">
    <source>
        <dbReference type="EMBL" id="MBO3735886.1"/>
    </source>
</evidence>
<accession>A0ABS3UCF3</accession>
<evidence type="ECO:0000256" key="1">
    <source>
        <dbReference type="SAM" id="Phobius"/>
    </source>
</evidence>
<dbReference type="EMBL" id="JAGFNP010000021">
    <property type="protein sequence ID" value="MBO3735886.1"/>
    <property type="molecule type" value="Genomic_DNA"/>
</dbReference>
<dbReference type="Proteomes" id="UP000681341">
    <property type="component" value="Unassembled WGS sequence"/>
</dbReference>
<protein>
    <recommendedName>
        <fullName evidence="4">DUF2273 domain-containing protein</fullName>
    </recommendedName>
</protein>
<keyword evidence="1" id="KW-1133">Transmembrane helix</keyword>
<gene>
    <name evidence="2" type="ORF">J5V16_23935</name>
</gene>
<evidence type="ECO:0000313" key="3">
    <source>
        <dbReference type="Proteomes" id="UP000681341"/>
    </source>
</evidence>
<sequence length="49" mass="4873">MSTFFSVVGAIGIAIALVTVSLLTFLVTGAIFGIGVGIAKVRDALSTSS</sequence>